<sequence>MLVITTVGTSMLENYRREHHNIDEDYLYLKDEPASNWKNNERRAAKIQKALLNWVRPGEDTCAEIKSICKIRQQVTGDVVVRLLATDTVLSRLVAEILEQVMGRQMQVIFEPQKDIIKGLQVWDRKLFEREGLVNLIARIEELSAGNYEGTAINFTGGYKALIPYLTIMGQLYNLPLYYIFEDTDELIKLPQVPVSINWGIFEKYSHVIADLAEGIYDWPGYKLRHPIEEDFQACIWEENNFAELNAIGRIFWSQYRNYFPVEILKGSPYADDTSGNKREVNEALAELYGRLMRVIRENGLDNTGTLQAFLNFLPDTDDLRHGEKPDRDKYIFKSTRKSQIRLVYTPLIRPYGLSLQLFGYVRGNFDHKKYIKEFKEQMEAIGTPSFTTITLRKP</sequence>
<dbReference type="Gene3D" id="3.40.50.10770">
    <property type="entry name" value="Hypothetical protein VC1899 like domain (Restriction endonuclease-like)"/>
    <property type="match status" value="1"/>
</dbReference>
<dbReference type="Pfam" id="PF09651">
    <property type="entry name" value="Cas_APE2256"/>
    <property type="match status" value="1"/>
</dbReference>
<name>A0A0S6UFF1_NEOTH</name>
<dbReference type="RefSeq" id="WP_025773897.1">
    <property type="nucleotide sequence ID" value="NZ_DF238840.1"/>
</dbReference>
<dbReference type="InterPro" id="IPR013442">
    <property type="entry name" value="SSO1393-like"/>
</dbReference>
<evidence type="ECO:0000313" key="2">
    <source>
        <dbReference type="EMBL" id="GAF26188.1"/>
    </source>
</evidence>
<protein>
    <submittedName>
        <fullName evidence="2">Uncharacterized protein conserved in archaea</fullName>
    </submittedName>
</protein>
<accession>A0A0S6UFF1</accession>
<reference evidence="2" key="1">
    <citation type="journal article" date="2014" name="Gene">
        <title>Genome-guided analysis of transformation efficiency and carbon dioxide assimilation by Moorella thermoacetica Y72.</title>
        <authorList>
            <person name="Tsukahara K."/>
            <person name="Kita A."/>
            <person name="Nakashimada Y."/>
            <person name="Hoshino T."/>
            <person name="Murakami K."/>
        </authorList>
    </citation>
    <scope>NUCLEOTIDE SEQUENCE [LARGE SCALE GENOMIC DNA]</scope>
    <source>
        <strain evidence="2">Y72</strain>
    </source>
</reference>
<proteinExistence type="predicted"/>
<dbReference type="Proteomes" id="UP000063718">
    <property type="component" value="Unassembled WGS sequence"/>
</dbReference>
<feature type="domain" description="CRISPR system ring nuclease SSO1393-like" evidence="1">
    <location>
        <begin position="60"/>
        <end position="192"/>
    </location>
</feature>
<dbReference type="EMBL" id="DF238840">
    <property type="protein sequence ID" value="GAF26188.1"/>
    <property type="molecule type" value="Genomic_DNA"/>
</dbReference>
<organism evidence="2">
    <name type="scientific">Moorella thermoacetica Y72</name>
    <dbReference type="NCBI Taxonomy" id="1325331"/>
    <lineage>
        <taxon>Bacteria</taxon>
        <taxon>Bacillati</taxon>
        <taxon>Bacillota</taxon>
        <taxon>Clostridia</taxon>
        <taxon>Neomoorellales</taxon>
        <taxon>Neomoorellaceae</taxon>
        <taxon>Neomoorella</taxon>
    </lineage>
</organism>
<dbReference type="AlphaFoldDB" id="A0A0S6UFF1"/>
<gene>
    <name evidence="2" type="ORF">MTY_1527</name>
</gene>
<dbReference type="NCBIfam" id="TIGR02619">
    <property type="entry name" value="putative CRISPR-associated protein, APE2256 family"/>
    <property type="match status" value="1"/>
</dbReference>
<evidence type="ECO:0000259" key="1">
    <source>
        <dbReference type="Pfam" id="PF09651"/>
    </source>
</evidence>